<dbReference type="Proteomes" id="UP000069205">
    <property type="component" value="Chromosome"/>
</dbReference>
<sequence length="240" mass="26882">MSGSIRVVFFDAADTLFHVNGSVAEIYLEEAVRFGFPKTPESLASIRQAFSRAFREAPPPVFAATEPAQIKQSERLWWFDIVHNVFYRVGMFERFDDFFDRVFQVFEDPQSWRLYPETAEALARLKHRGLELGIISNFDSRLFTVMRGLGIADSFDTVTISSLAQAAKPAPKIFQVALEKHAVDPDEALHVGDSVRDDVEGATKAGLHAALLDRKGLQRASGAAVIRTLDELLPLLDRLE</sequence>
<dbReference type="SMR" id="A0A0K2GD49"/>
<name>A0A0K2GD49_NITMO</name>
<dbReference type="InterPro" id="IPR023214">
    <property type="entry name" value="HAD_sf"/>
</dbReference>
<evidence type="ECO:0000313" key="2">
    <source>
        <dbReference type="Proteomes" id="UP000069205"/>
    </source>
</evidence>
<dbReference type="PANTHER" id="PTHR46191">
    <property type="match status" value="1"/>
</dbReference>
<dbReference type="OrthoDB" id="9809962at2"/>
<protein>
    <submittedName>
        <fullName evidence="1">Haloacid dehalogenase, subfamily IA</fullName>
    </submittedName>
</protein>
<evidence type="ECO:0000313" key="1">
    <source>
        <dbReference type="EMBL" id="ALA58881.1"/>
    </source>
</evidence>
<dbReference type="EMBL" id="CP011801">
    <property type="protein sequence ID" value="ALA58881.1"/>
    <property type="molecule type" value="Genomic_DNA"/>
</dbReference>
<dbReference type="SFLD" id="SFLDS00003">
    <property type="entry name" value="Haloacid_Dehalogenase"/>
    <property type="match status" value="1"/>
</dbReference>
<dbReference type="PRINTS" id="PR00413">
    <property type="entry name" value="HADHALOGNASE"/>
</dbReference>
<dbReference type="InterPro" id="IPR006439">
    <property type="entry name" value="HAD-SF_hydro_IA"/>
</dbReference>
<dbReference type="STRING" id="42253.NITMOv2_2468"/>
<proteinExistence type="predicted"/>
<dbReference type="SUPFAM" id="SSF56784">
    <property type="entry name" value="HAD-like"/>
    <property type="match status" value="1"/>
</dbReference>
<gene>
    <name evidence="1" type="ORF">NITMOv2_2468</name>
</gene>
<dbReference type="NCBIfam" id="TIGR01549">
    <property type="entry name" value="HAD-SF-IA-v1"/>
    <property type="match status" value="1"/>
</dbReference>
<dbReference type="NCBIfam" id="TIGR02252">
    <property type="entry name" value="DREG-2"/>
    <property type="match status" value="1"/>
</dbReference>
<keyword evidence="2" id="KW-1185">Reference proteome</keyword>
<dbReference type="InterPro" id="IPR011949">
    <property type="entry name" value="HAD-SF_hydro_IA_REG-2-like"/>
</dbReference>
<dbReference type="Gene3D" id="1.10.150.720">
    <property type="entry name" value="Haloacid dehalogenase-like hydrolase"/>
    <property type="match status" value="1"/>
</dbReference>
<dbReference type="NCBIfam" id="TIGR01509">
    <property type="entry name" value="HAD-SF-IA-v3"/>
    <property type="match status" value="1"/>
</dbReference>
<dbReference type="CDD" id="cd16415">
    <property type="entry name" value="HAD_dREG-2_like"/>
    <property type="match status" value="1"/>
</dbReference>
<dbReference type="PANTHER" id="PTHR46191:SF2">
    <property type="entry name" value="HALOACID DEHALOGENASE-LIKE HYDROLASE DOMAIN-CONTAINING PROTEIN 3"/>
    <property type="match status" value="1"/>
</dbReference>
<dbReference type="InterPro" id="IPR044924">
    <property type="entry name" value="HAD-SF_hydro_IA_REG-2-like_cap"/>
</dbReference>
<dbReference type="PATRIC" id="fig|42253.5.peg.2434"/>
<accession>A0A0K2GD49</accession>
<dbReference type="RefSeq" id="WP_053379979.1">
    <property type="nucleotide sequence ID" value="NZ_CP011801.1"/>
</dbReference>
<dbReference type="InterPro" id="IPR036412">
    <property type="entry name" value="HAD-like_sf"/>
</dbReference>
<dbReference type="InterPro" id="IPR051828">
    <property type="entry name" value="HAD-like_hydrolase_domain"/>
</dbReference>
<dbReference type="AlphaFoldDB" id="A0A0K2GD49"/>
<organism evidence="1 2">
    <name type="scientific">Nitrospira moscoviensis</name>
    <dbReference type="NCBI Taxonomy" id="42253"/>
    <lineage>
        <taxon>Bacteria</taxon>
        <taxon>Pseudomonadati</taxon>
        <taxon>Nitrospirota</taxon>
        <taxon>Nitrospiria</taxon>
        <taxon>Nitrospirales</taxon>
        <taxon>Nitrospiraceae</taxon>
        <taxon>Nitrospira</taxon>
    </lineage>
</organism>
<dbReference type="Gene3D" id="3.40.50.1000">
    <property type="entry name" value="HAD superfamily/HAD-like"/>
    <property type="match status" value="1"/>
</dbReference>
<dbReference type="KEGG" id="nmv:NITMOv2_2468"/>
<reference evidence="1 2" key="1">
    <citation type="journal article" date="2015" name="Proc. Natl. Acad. Sci. U.S.A.">
        <title>Expanded metabolic versatility of ubiquitous nitrite-oxidizing bacteria from the genus Nitrospira.</title>
        <authorList>
            <person name="Koch H."/>
            <person name="Lucker S."/>
            <person name="Albertsen M."/>
            <person name="Kitzinger K."/>
            <person name="Herbold C."/>
            <person name="Spieck E."/>
            <person name="Nielsen P.H."/>
            <person name="Wagner M."/>
            <person name="Daims H."/>
        </authorList>
    </citation>
    <scope>NUCLEOTIDE SEQUENCE [LARGE SCALE GENOMIC DNA]</scope>
    <source>
        <strain evidence="1 2">NSP M-1</strain>
    </source>
</reference>
<dbReference type="Pfam" id="PF00702">
    <property type="entry name" value="Hydrolase"/>
    <property type="match status" value="1"/>
</dbReference>
<dbReference type="SFLD" id="SFLDG01129">
    <property type="entry name" value="C1.5:_HAD__Beta-PGM__Phosphata"/>
    <property type="match status" value="1"/>
</dbReference>